<feature type="transmembrane region" description="Helical" evidence="1">
    <location>
        <begin position="337"/>
        <end position="355"/>
    </location>
</feature>
<dbReference type="GO" id="GO:0004175">
    <property type="term" value="F:endopeptidase activity"/>
    <property type="evidence" value="ECO:0007669"/>
    <property type="project" value="UniProtKB-ARBA"/>
</dbReference>
<gene>
    <name evidence="3" type="ORF">SAMN04488509_107127</name>
</gene>
<feature type="transmembrane region" description="Helical" evidence="1">
    <location>
        <begin position="293"/>
        <end position="310"/>
    </location>
</feature>
<keyword evidence="3" id="KW-0378">Hydrolase</keyword>
<evidence type="ECO:0000313" key="3">
    <source>
        <dbReference type="EMBL" id="SDD80897.1"/>
    </source>
</evidence>
<reference evidence="3 4" key="1">
    <citation type="submission" date="2016-10" db="EMBL/GenBank/DDBJ databases">
        <authorList>
            <person name="de Groot N.N."/>
        </authorList>
    </citation>
    <scope>NUCLEOTIDE SEQUENCE [LARGE SCALE GENOMIC DNA]</scope>
    <source>
        <strain evidence="3 4">DSM 16957</strain>
    </source>
</reference>
<dbReference type="InterPro" id="IPR003675">
    <property type="entry name" value="Rce1/LyrA-like_dom"/>
</dbReference>
<feature type="transmembrane region" description="Helical" evidence="1">
    <location>
        <begin position="245"/>
        <end position="263"/>
    </location>
</feature>
<dbReference type="AlphaFoldDB" id="A0A1G6XU27"/>
<evidence type="ECO:0000313" key="4">
    <source>
        <dbReference type="Proteomes" id="UP000199603"/>
    </source>
</evidence>
<keyword evidence="1" id="KW-0472">Membrane</keyword>
<dbReference type="EMBL" id="FNAG01000007">
    <property type="protein sequence ID" value="SDD80897.1"/>
    <property type="molecule type" value="Genomic_DNA"/>
</dbReference>
<feature type="transmembrane region" description="Helical" evidence="1">
    <location>
        <begin position="270"/>
        <end position="287"/>
    </location>
</feature>
<name>A0A1G6XU27_9GAMM</name>
<keyword evidence="1" id="KW-0812">Transmembrane</keyword>
<dbReference type="GO" id="GO:0080120">
    <property type="term" value="P:CAAX-box protein maturation"/>
    <property type="evidence" value="ECO:0007669"/>
    <property type="project" value="UniProtKB-ARBA"/>
</dbReference>
<sequence length="479" mass="51438">MLLGLLWLLSWVSAAQLEAEARAQSALYADDGSPFHWNFRDPEVLVGPVLGGQLRPRGRYSADALSLTLTHGDANLGLRFSGRRVDPHTLPRLRLSLGSAQPLQWRLAATSDLRPDLPVGPWMPWPPASGAGTAEGFDPASNTFETDLGPLLPPLDAPIAQLRLHLKGVPGQTVELRALSLHPRCVEERCLPPRRELPHRLLPSQLLADRDAALLDSPQSRVGADAPEWLVGGVLAMRALTLPQAVVLALLVLGCALSARWLAPPGRRRLALAMGAGLPILLLSLGLPRFPPQPADGVLILGWVLALWWLRPLGPRTQWERTPTSTPGSTLLGTRRAWRSALVVTAAGLVLLGLLSLAGDGPEAAGLDVERARRYLGWAALQQAWLALFLLPHLREPGKDVQTAAVAGLLFAALHLPNAELMALCLFGGWAWVRIALKHGSLLPQILSHASLGLAASALLPQAVLRSLEVGGRYVFAPL</sequence>
<dbReference type="Proteomes" id="UP000199603">
    <property type="component" value="Unassembled WGS sequence"/>
</dbReference>
<evidence type="ECO:0000259" key="2">
    <source>
        <dbReference type="Pfam" id="PF02517"/>
    </source>
</evidence>
<proteinExistence type="predicted"/>
<feature type="transmembrane region" description="Helical" evidence="1">
    <location>
        <begin position="406"/>
        <end position="433"/>
    </location>
</feature>
<dbReference type="GO" id="GO:0006508">
    <property type="term" value="P:proteolysis"/>
    <property type="evidence" value="ECO:0007669"/>
    <property type="project" value="UniProtKB-KW"/>
</dbReference>
<dbReference type="RefSeq" id="WP_176764175.1">
    <property type="nucleotide sequence ID" value="NZ_FNAG01000007.1"/>
</dbReference>
<dbReference type="STRING" id="265719.SAMN04488509_107127"/>
<organism evidence="3 4">
    <name type="scientific">Aquimonas voraii</name>
    <dbReference type="NCBI Taxonomy" id="265719"/>
    <lineage>
        <taxon>Bacteria</taxon>
        <taxon>Pseudomonadati</taxon>
        <taxon>Pseudomonadota</taxon>
        <taxon>Gammaproteobacteria</taxon>
        <taxon>Lysobacterales</taxon>
        <taxon>Lysobacteraceae</taxon>
        <taxon>Aquimonas</taxon>
    </lineage>
</organism>
<keyword evidence="1" id="KW-1133">Transmembrane helix</keyword>
<keyword evidence="3" id="KW-0645">Protease</keyword>
<keyword evidence="4" id="KW-1185">Reference proteome</keyword>
<feature type="domain" description="CAAX prenyl protease 2/Lysostaphin resistance protein A-like" evidence="2">
    <location>
        <begin position="389"/>
        <end position="451"/>
    </location>
</feature>
<protein>
    <submittedName>
        <fullName evidence="3">CAAX protease self-immunity</fullName>
    </submittedName>
</protein>
<accession>A0A1G6XU27</accession>
<dbReference type="Pfam" id="PF02517">
    <property type="entry name" value="Rce1-like"/>
    <property type="match status" value="1"/>
</dbReference>
<evidence type="ECO:0000256" key="1">
    <source>
        <dbReference type="SAM" id="Phobius"/>
    </source>
</evidence>